<dbReference type="EC" id="1.1.1.1" evidence="6"/>
<dbReference type="EMBL" id="CP017641">
    <property type="protein sequence ID" value="APZ91382.1"/>
    <property type="molecule type" value="Genomic_DNA"/>
</dbReference>
<dbReference type="SUPFAM" id="SSF51735">
    <property type="entry name" value="NAD(P)-binding Rossmann-fold domains"/>
    <property type="match status" value="1"/>
</dbReference>
<dbReference type="Pfam" id="PF00107">
    <property type="entry name" value="ADH_zinc_N"/>
    <property type="match status" value="1"/>
</dbReference>
<proteinExistence type="inferred from homology"/>
<keyword evidence="1 4" id="KW-0479">Metal-binding</keyword>
<sequence>MLAAVFESFQGPLEISRTAAPVPRPDSAIIKVEACGICRSDWHCWMGHDSDVQLPHVPGHELAGTVAEVGTTVKQWQPNARVTVPFSCGCGTCQQCASGNQQICDNYTQPGFTHWGAFAEFVEIRHADVNLVALPDSIDSVTAASLGCRFATSFRGVVHQGRVTANDIVAVHGCGGVGLSAIMIAAALGARVIAVDINDAQLQKAKECGADVVLNAADESNVPDAMQQLSSGGATVSIDALGSRVTCFNSIACLRKRGRHVQIGLTLGGDSDPPIPMSQVIGRELEIVGSHGMQAFEYPAMLKMIEDGQLQPNKLVGERVSLSEACLRLPNLNNFSSVGAVVIDRFDV</sequence>
<dbReference type="Proteomes" id="UP000187735">
    <property type="component" value="Chromosome"/>
</dbReference>
<dbReference type="RefSeq" id="WP_077023153.1">
    <property type="nucleotide sequence ID" value="NZ_CP017641.1"/>
</dbReference>
<comment type="similarity">
    <text evidence="4">Belongs to the zinc-containing alcohol dehydrogenase family.</text>
</comment>
<dbReference type="InterPro" id="IPR013154">
    <property type="entry name" value="ADH-like_N"/>
</dbReference>
<name>A0A1P8WBE7_9PLAN</name>
<protein>
    <submittedName>
        <fullName evidence="6">Alcohol dehydrogenase</fullName>
        <ecNumber evidence="6">1.1.1.1</ecNumber>
    </submittedName>
</protein>
<accession>A0A1P8WBE7</accession>
<dbReference type="STRING" id="1891926.Fuma_00970"/>
<dbReference type="SUPFAM" id="SSF50129">
    <property type="entry name" value="GroES-like"/>
    <property type="match status" value="1"/>
</dbReference>
<dbReference type="OrthoDB" id="239596at2"/>
<dbReference type="InterPro" id="IPR002328">
    <property type="entry name" value="ADH_Zn_CS"/>
</dbReference>
<dbReference type="PROSITE" id="PS00059">
    <property type="entry name" value="ADH_ZINC"/>
    <property type="match status" value="1"/>
</dbReference>
<dbReference type="KEGG" id="fmr:Fuma_00970"/>
<dbReference type="CDD" id="cd08260">
    <property type="entry name" value="Zn_ADH6"/>
    <property type="match status" value="1"/>
</dbReference>
<dbReference type="AlphaFoldDB" id="A0A1P8WBE7"/>
<dbReference type="InterPro" id="IPR036291">
    <property type="entry name" value="NAD(P)-bd_dom_sf"/>
</dbReference>
<dbReference type="Gene3D" id="3.90.180.10">
    <property type="entry name" value="Medium-chain alcohol dehydrogenases, catalytic domain"/>
    <property type="match status" value="1"/>
</dbReference>
<dbReference type="Pfam" id="PF08240">
    <property type="entry name" value="ADH_N"/>
    <property type="match status" value="1"/>
</dbReference>
<evidence type="ECO:0000256" key="4">
    <source>
        <dbReference type="RuleBase" id="RU361277"/>
    </source>
</evidence>
<dbReference type="InterPro" id="IPR020843">
    <property type="entry name" value="ER"/>
</dbReference>
<evidence type="ECO:0000259" key="5">
    <source>
        <dbReference type="SMART" id="SM00829"/>
    </source>
</evidence>
<dbReference type="PANTHER" id="PTHR43401">
    <property type="entry name" value="L-THREONINE 3-DEHYDROGENASE"/>
    <property type="match status" value="1"/>
</dbReference>
<evidence type="ECO:0000313" key="6">
    <source>
        <dbReference type="EMBL" id="APZ91382.1"/>
    </source>
</evidence>
<feature type="domain" description="Enoyl reductase (ER)" evidence="5">
    <location>
        <begin position="11"/>
        <end position="343"/>
    </location>
</feature>
<evidence type="ECO:0000256" key="2">
    <source>
        <dbReference type="ARBA" id="ARBA00022833"/>
    </source>
</evidence>
<evidence type="ECO:0000256" key="3">
    <source>
        <dbReference type="ARBA" id="ARBA00023002"/>
    </source>
</evidence>
<keyword evidence="7" id="KW-1185">Reference proteome</keyword>
<organism evidence="6 7">
    <name type="scientific">Fuerstiella marisgermanici</name>
    <dbReference type="NCBI Taxonomy" id="1891926"/>
    <lineage>
        <taxon>Bacteria</taxon>
        <taxon>Pseudomonadati</taxon>
        <taxon>Planctomycetota</taxon>
        <taxon>Planctomycetia</taxon>
        <taxon>Planctomycetales</taxon>
        <taxon>Planctomycetaceae</taxon>
        <taxon>Fuerstiella</taxon>
    </lineage>
</organism>
<gene>
    <name evidence="6" type="ORF">Fuma_00970</name>
</gene>
<dbReference type="GO" id="GO:0008270">
    <property type="term" value="F:zinc ion binding"/>
    <property type="evidence" value="ECO:0007669"/>
    <property type="project" value="InterPro"/>
</dbReference>
<reference evidence="6 7" key="1">
    <citation type="journal article" date="2016" name="Front. Microbiol.">
        <title>Fuerstia marisgermanicae gen. nov., sp. nov., an Unusual Member of the Phylum Planctomycetes from the German Wadden Sea.</title>
        <authorList>
            <person name="Kohn T."/>
            <person name="Heuer A."/>
            <person name="Jogler M."/>
            <person name="Vollmers J."/>
            <person name="Boedeker C."/>
            <person name="Bunk B."/>
            <person name="Rast P."/>
            <person name="Borchert D."/>
            <person name="Glockner I."/>
            <person name="Freese H.M."/>
            <person name="Klenk H.P."/>
            <person name="Overmann J."/>
            <person name="Kaster A.K."/>
            <person name="Rohde M."/>
            <person name="Wiegand S."/>
            <person name="Jogler C."/>
        </authorList>
    </citation>
    <scope>NUCLEOTIDE SEQUENCE [LARGE SCALE GENOMIC DNA]</scope>
    <source>
        <strain evidence="6 7">NH11</strain>
    </source>
</reference>
<keyword evidence="3 6" id="KW-0560">Oxidoreductase</keyword>
<comment type="cofactor">
    <cofactor evidence="4">
        <name>Zn(2+)</name>
        <dbReference type="ChEBI" id="CHEBI:29105"/>
    </cofactor>
</comment>
<dbReference type="InterPro" id="IPR013149">
    <property type="entry name" value="ADH-like_C"/>
</dbReference>
<evidence type="ECO:0000256" key="1">
    <source>
        <dbReference type="ARBA" id="ARBA00022723"/>
    </source>
</evidence>
<keyword evidence="2 4" id="KW-0862">Zinc</keyword>
<dbReference type="PANTHER" id="PTHR43401:SF5">
    <property type="entry name" value="ALCOHOL DEHYDROGENASE-RELATED"/>
    <property type="match status" value="1"/>
</dbReference>
<dbReference type="InterPro" id="IPR050129">
    <property type="entry name" value="Zn_alcohol_dh"/>
</dbReference>
<dbReference type="GO" id="GO:0004022">
    <property type="term" value="F:alcohol dehydrogenase (NAD+) activity"/>
    <property type="evidence" value="ECO:0007669"/>
    <property type="project" value="UniProtKB-EC"/>
</dbReference>
<evidence type="ECO:0000313" key="7">
    <source>
        <dbReference type="Proteomes" id="UP000187735"/>
    </source>
</evidence>
<dbReference type="SMART" id="SM00829">
    <property type="entry name" value="PKS_ER"/>
    <property type="match status" value="1"/>
</dbReference>
<dbReference type="InterPro" id="IPR011032">
    <property type="entry name" value="GroES-like_sf"/>
</dbReference>